<feature type="transmembrane region" description="Helical" evidence="12">
    <location>
        <begin position="366"/>
        <end position="384"/>
    </location>
</feature>
<dbReference type="EMBL" id="JBHLZU010000002">
    <property type="protein sequence ID" value="MFB9902633.1"/>
    <property type="molecule type" value="Genomic_DNA"/>
</dbReference>
<dbReference type="Pfam" id="PF00484">
    <property type="entry name" value="Pro_CA"/>
    <property type="match status" value="1"/>
</dbReference>
<evidence type="ECO:0000256" key="8">
    <source>
        <dbReference type="ARBA" id="ARBA00023239"/>
    </source>
</evidence>
<comment type="catalytic activity">
    <reaction evidence="10">
        <text>hydrogencarbonate + H(+) = CO2 + H2O</text>
        <dbReference type="Rhea" id="RHEA:10748"/>
        <dbReference type="ChEBI" id="CHEBI:15377"/>
        <dbReference type="ChEBI" id="CHEBI:15378"/>
        <dbReference type="ChEBI" id="CHEBI:16526"/>
        <dbReference type="ChEBI" id="CHEBI:17544"/>
        <dbReference type="EC" id="4.2.1.1"/>
    </reaction>
</comment>
<evidence type="ECO:0000256" key="3">
    <source>
        <dbReference type="ARBA" id="ARBA00012925"/>
    </source>
</evidence>
<reference evidence="14 15" key="1">
    <citation type="submission" date="2024-09" db="EMBL/GenBank/DDBJ databases">
        <authorList>
            <person name="Sun Q."/>
            <person name="Mori K."/>
        </authorList>
    </citation>
    <scope>NUCLEOTIDE SEQUENCE [LARGE SCALE GENOMIC DNA]</scope>
    <source>
        <strain evidence="14 15">TBRC 7907</strain>
    </source>
</reference>
<keyword evidence="7 12" id="KW-0472">Membrane</keyword>
<dbReference type="PANTHER" id="PTHR11814">
    <property type="entry name" value="SULFATE TRANSPORTER"/>
    <property type="match status" value="1"/>
</dbReference>
<feature type="region of interest" description="Disordered" evidence="11">
    <location>
        <begin position="1"/>
        <end position="37"/>
    </location>
</feature>
<evidence type="ECO:0000256" key="10">
    <source>
        <dbReference type="ARBA" id="ARBA00048348"/>
    </source>
</evidence>
<evidence type="ECO:0000256" key="11">
    <source>
        <dbReference type="SAM" id="MobiDB-lite"/>
    </source>
</evidence>
<name>A0ABV5ZP11_9PSEU</name>
<feature type="transmembrane region" description="Helical" evidence="12">
    <location>
        <begin position="47"/>
        <end position="66"/>
    </location>
</feature>
<evidence type="ECO:0000256" key="4">
    <source>
        <dbReference type="ARBA" id="ARBA00022692"/>
    </source>
</evidence>
<evidence type="ECO:0000256" key="7">
    <source>
        <dbReference type="ARBA" id="ARBA00023136"/>
    </source>
</evidence>
<feature type="transmembrane region" description="Helical" evidence="12">
    <location>
        <begin position="222"/>
        <end position="243"/>
    </location>
</feature>
<feature type="transmembrane region" description="Helical" evidence="12">
    <location>
        <begin position="148"/>
        <end position="170"/>
    </location>
</feature>
<comment type="similarity">
    <text evidence="2">Belongs to the beta-class carbonic anhydrase family.</text>
</comment>
<organism evidence="14 15">
    <name type="scientific">Allokutzneria oryzae</name>
    <dbReference type="NCBI Taxonomy" id="1378989"/>
    <lineage>
        <taxon>Bacteria</taxon>
        <taxon>Bacillati</taxon>
        <taxon>Actinomycetota</taxon>
        <taxon>Actinomycetes</taxon>
        <taxon>Pseudonocardiales</taxon>
        <taxon>Pseudonocardiaceae</taxon>
        <taxon>Allokutzneria</taxon>
    </lineage>
</organism>
<feature type="transmembrane region" description="Helical" evidence="12">
    <location>
        <begin position="114"/>
        <end position="136"/>
    </location>
</feature>
<evidence type="ECO:0000256" key="2">
    <source>
        <dbReference type="ARBA" id="ARBA00006217"/>
    </source>
</evidence>
<dbReference type="InterPro" id="IPR011547">
    <property type="entry name" value="SLC26A/SulP_dom"/>
</dbReference>
<dbReference type="Gene3D" id="3.30.750.24">
    <property type="entry name" value="STAS domain"/>
    <property type="match status" value="1"/>
</dbReference>
<keyword evidence="5" id="KW-0862">Zinc</keyword>
<dbReference type="PROSITE" id="PS00705">
    <property type="entry name" value="PROK_CO2_ANHYDRASE_2"/>
    <property type="match status" value="1"/>
</dbReference>
<dbReference type="Proteomes" id="UP001589693">
    <property type="component" value="Unassembled WGS sequence"/>
</dbReference>
<proteinExistence type="inferred from homology"/>
<protein>
    <recommendedName>
        <fullName evidence="3">carbonic anhydrase</fullName>
        <ecNumber evidence="3">4.2.1.1</ecNumber>
    </recommendedName>
</protein>
<evidence type="ECO:0000256" key="9">
    <source>
        <dbReference type="ARBA" id="ARBA00024993"/>
    </source>
</evidence>
<dbReference type="Pfam" id="PF00916">
    <property type="entry name" value="Sulfate_transp"/>
    <property type="match status" value="1"/>
</dbReference>
<dbReference type="SMART" id="SM00947">
    <property type="entry name" value="Pro_CA"/>
    <property type="match status" value="1"/>
</dbReference>
<comment type="caution">
    <text evidence="14">The sequence shown here is derived from an EMBL/GenBank/DDBJ whole genome shotgun (WGS) entry which is preliminary data.</text>
</comment>
<evidence type="ECO:0000256" key="12">
    <source>
        <dbReference type="SAM" id="Phobius"/>
    </source>
</evidence>
<feature type="compositionally biased region" description="Low complexity" evidence="11">
    <location>
        <begin position="27"/>
        <end position="37"/>
    </location>
</feature>
<evidence type="ECO:0000259" key="13">
    <source>
        <dbReference type="Pfam" id="PF00916"/>
    </source>
</evidence>
<feature type="transmembrane region" description="Helical" evidence="12">
    <location>
        <begin position="343"/>
        <end position="360"/>
    </location>
</feature>
<dbReference type="InterPro" id="IPR036874">
    <property type="entry name" value="Carbonic_anhydrase_sf"/>
</dbReference>
<evidence type="ECO:0000256" key="6">
    <source>
        <dbReference type="ARBA" id="ARBA00022989"/>
    </source>
</evidence>
<dbReference type="RefSeq" id="WP_377849709.1">
    <property type="nucleotide sequence ID" value="NZ_JBHLZU010000002.1"/>
</dbReference>
<feature type="domain" description="SLC26A/SulP transporter" evidence="13">
    <location>
        <begin position="43"/>
        <end position="399"/>
    </location>
</feature>
<gene>
    <name evidence="14" type="ORF">ACFFQA_01645</name>
</gene>
<comment type="subcellular location">
    <subcellularLocation>
        <location evidence="1">Membrane</location>
        <topology evidence="1">Multi-pass membrane protein</topology>
    </subcellularLocation>
</comment>
<dbReference type="SUPFAM" id="SSF53056">
    <property type="entry name" value="beta-carbonic anhydrase, cab"/>
    <property type="match status" value="1"/>
</dbReference>
<sequence>MINIRRPRTSAGDHASTGPPGARRTESPSQPEQPSSSWLRTVLRHDLPASLVVLLIAIPLSLGIAAASGAPMIAGLIAAVVGGVVAGALSGAPLQVSGPAAGLTVIVAGMIAEYGWAATTFITVAGGAVQLVLGVTRMGRAALSLSPAVVHGMLAGIGAVIALSQIHVVLGGEAQSSVLANLLDLPGQIIGHHDAAFGIGIVTFAVLLVWPRIPKVSLIPAPLVAVAVATLVSIGFGLTVPRVDLPENPFSGLALPTLPAGDLGGILVAIFTIAAVASVESLLSAVAVDKLHSGPRANLDKELVAQGAANMASGALGGLPVTGVIVRSSTNVAAGAKTRASSIMHGVWIALFVLFLGSTLEMIPMAALAAVLVLTGVRLVSLAHMRELWRHREFPVYVVTFAGVVFLDLVKGVLLGIAVALLLALWRLTRATVEVVEDSTDNWRVVVRGSLIFLGVAKLVNELRRVPERKRVVLELHVDFMDHAGYEAIHDWRSSYERTGGTVRVDEVQDTWYQRARQGRPEQRKSLPGQLPRWFAPWSYWQNMHADDITADGACPDAGSIVPEPRPGADPMMLGMHEFQRRSAPLVRPFLSELAARGQQPSQFFVTCADSRVVPNLITSSGPGDLFTARNVGNLVPRNDNETTGSSVGAAIEFAVEALKVPSIVVCGHSLCGAMNASLNGGARQGSHLASWLRHVEPSLNRFRAEGHDHDPSVPGCVDLDAADRLSVVNVVQQLDNLMTYPSVRDAVDEGRLTLVGLYFDISEARVYVVDQATGRLSPVDPAAVL</sequence>
<evidence type="ECO:0000313" key="15">
    <source>
        <dbReference type="Proteomes" id="UP001589693"/>
    </source>
</evidence>
<dbReference type="EC" id="4.2.1.1" evidence="3"/>
<dbReference type="InterPro" id="IPR036513">
    <property type="entry name" value="STAS_dom_sf"/>
</dbReference>
<keyword evidence="6 12" id="KW-1133">Transmembrane helix</keyword>
<accession>A0ABV5ZP11</accession>
<keyword evidence="15" id="KW-1185">Reference proteome</keyword>
<feature type="transmembrane region" description="Helical" evidence="12">
    <location>
        <begin position="263"/>
        <end position="288"/>
    </location>
</feature>
<keyword evidence="8" id="KW-0456">Lyase</keyword>
<dbReference type="InterPro" id="IPR015892">
    <property type="entry name" value="Carbonic_anhydrase_CS"/>
</dbReference>
<keyword evidence="4 12" id="KW-0812">Transmembrane</keyword>
<evidence type="ECO:0000256" key="5">
    <source>
        <dbReference type="ARBA" id="ARBA00022833"/>
    </source>
</evidence>
<dbReference type="InterPro" id="IPR001765">
    <property type="entry name" value="Carbonic_anhydrase"/>
</dbReference>
<dbReference type="PROSITE" id="PS00704">
    <property type="entry name" value="PROK_CO2_ANHYDRASE_1"/>
    <property type="match status" value="1"/>
</dbReference>
<feature type="transmembrane region" description="Helical" evidence="12">
    <location>
        <begin position="190"/>
        <end position="210"/>
    </location>
</feature>
<evidence type="ECO:0000313" key="14">
    <source>
        <dbReference type="EMBL" id="MFB9902633.1"/>
    </source>
</evidence>
<feature type="transmembrane region" description="Helical" evidence="12">
    <location>
        <begin position="396"/>
        <end position="425"/>
    </location>
</feature>
<comment type="function">
    <text evidence="9">Catalyzes the reversible hydration of carbon dioxide to form bicarbonate.</text>
</comment>
<feature type="transmembrane region" description="Helical" evidence="12">
    <location>
        <begin position="73"/>
        <end position="94"/>
    </location>
</feature>
<evidence type="ECO:0000256" key="1">
    <source>
        <dbReference type="ARBA" id="ARBA00004141"/>
    </source>
</evidence>
<dbReference type="Gene3D" id="3.40.1050.10">
    <property type="entry name" value="Carbonic anhydrase"/>
    <property type="match status" value="1"/>
</dbReference>
<dbReference type="InterPro" id="IPR001902">
    <property type="entry name" value="SLC26A/SulP_fam"/>
</dbReference>